<gene>
    <name evidence="1" type="ORF">MettiDRAFT_2067</name>
</gene>
<evidence type="ECO:0000313" key="1">
    <source>
        <dbReference type="EMBL" id="ETA68594.1"/>
    </source>
</evidence>
<sequence length="102" mass="11623">MELFLLFDFSTKTPISKIDIDKIVGVMKTYLVLWFNSNGALPSEIDRSLMSLGFKAVQGNYDYVYDWGDNVNLDEILRFTDQIHMTLNGSGVMFKTETVNGQ</sequence>
<proteinExistence type="predicted"/>
<accession>W9DQ60</accession>
<protein>
    <submittedName>
        <fullName evidence="1">Uncharacterized protein</fullName>
    </submittedName>
</protein>
<dbReference type="EMBL" id="AZAJ01000001">
    <property type="protein sequence ID" value="ETA68594.1"/>
    <property type="molecule type" value="Genomic_DNA"/>
</dbReference>
<reference evidence="1 2" key="1">
    <citation type="submission" date="2013-08" db="EMBL/GenBank/DDBJ databases">
        <authorList>
            <consortium name="DOE Joint Genome Institute"/>
            <person name="Eisen J."/>
            <person name="Huntemann M."/>
            <person name="Han J."/>
            <person name="Chen A."/>
            <person name="Kyrpides N."/>
            <person name="Mavromatis K."/>
            <person name="Markowitz V."/>
            <person name="Palaniappan K."/>
            <person name="Ivanova N."/>
            <person name="Schaumberg A."/>
            <person name="Pati A."/>
            <person name="Liolios K."/>
            <person name="Nordberg H.P."/>
            <person name="Cantor M.N."/>
            <person name="Hua S.X."/>
            <person name="Woyke T."/>
        </authorList>
    </citation>
    <scope>NUCLEOTIDE SEQUENCE [LARGE SCALE GENOMIC DNA]</scope>
    <source>
        <strain evidence="1 2">DSM 2278</strain>
    </source>
</reference>
<evidence type="ECO:0000313" key="2">
    <source>
        <dbReference type="Proteomes" id="UP000019483"/>
    </source>
</evidence>
<comment type="caution">
    <text evidence="1">The sequence shown here is derived from an EMBL/GenBank/DDBJ whole genome shotgun (WGS) entry which is preliminary data.</text>
</comment>
<dbReference type="STRING" id="1090322.MettiDRAFT_2067"/>
<name>W9DQ60_METTI</name>
<organism evidence="1 2">
    <name type="scientific">Methanolobus tindarius DSM 2278</name>
    <dbReference type="NCBI Taxonomy" id="1090322"/>
    <lineage>
        <taxon>Archaea</taxon>
        <taxon>Methanobacteriati</taxon>
        <taxon>Methanobacteriota</taxon>
        <taxon>Stenosarchaea group</taxon>
        <taxon>Methanomicrobia</taxon>
        <taxon>Methanosarcinales</taxon>
        <taxon>Methanosarcinaceae</taxon>
        <taxon>Methanolobus</taxon>
    </lineage>
</organism>
<dbReference type="AlphaFoldDB" id="W9DQ60"/>
<keyword evidence="2" id="KW-1185">Reference proteome</keyword>
<dbReference type="Proteomes" id="UP000019483">
    <property type="component" value="Unassembled WGS sequence"/>
</dbReference>